<dbReference type="EMBL" id="MU806366">
    <property type="protein sequence ID" value="KAJ3835904.1"/>
    <property type="molecule type" value="Genomic_DNA"/>
</dbReference>
<proteinExistence type="predicted"/>
<keyword evidence="2" id="KW-1185">Reference proteome</keyword>
<name>A0AA38UAW1_9AGAR</name>
<reference evidence="1" key="1">
    <citation type="submission" date="2022-08" db="EMBL/GenBank/DDBJ databases">
        <authorList>
            <consortium name="DOE Joint Genome Institute"/>
            <person name="Min B."/>
            <person name="Riley R."/>
            <person name="Sierra-Patev S."/>
            <person name="Naranjo-Ortiz M."/>
            <person name="Looney B."/>
            <person name="Konkel Z."/>
            <person name="Slot J.C."/>
            <person name="Sakamoto Y."/>
            <person name="Steenwyk J.L."/>
            <person name="Rokas A."/>
            <person name="Carro J."/>
            <person name="Camarero S."/>
            <person name="Ferreira P."/>
            <person name="Molpeceres G."/>
            <person name="Ruiz-Duenas F.J."/>
            <person name="Serrano A."/>
            <person name="Henrissat B."/>
            <person name="Drula E."/>
            <person name="Hughes K.W."/>
            <person name="Mata J.L."/>
            <person name="Ishikawa N.K."/>
            <person name="Vargas-Isla R."/>
            <person name="Ushijima S."/>
            <person name="Smith C.A."/>
            <person name="Ahrendt S."/>
            <person name="Andreopoulos W."/>
            <person name="He G."/>
            <person name="Labutti K."/>
            <person name="Lipzen A."/>
            <person name="Ng V."/>
            <person name="Sandor L."/>
            <person name="Barry K."/>
            <person name="Martinez A.T."/>
            <person name="Xiao Y."/>
            <person name="Gibbons J.G."/>
            <person name="Terashima K."/>
            <person name="Hibbett D.S."/>
            <person name="Grigoriev I.V."/>
        </authorList>
    </citation>
    <scope>NUCLEOTIDE SEQUENCE</scope>
    <source>
        <strain evidence="1">TFB9207</strain>
    </source>
</reference>
<organism evidence="1 2">
    <name type="scientific">Lentinula raphanica</name>
    <dbReference type="NCBI Taxonomy" id="153919"/>
    <lineage>
        <taxon>Eukaryota</taxon>
        <taxon>Fungi</taxon>
        <taxon>Dikarya</taxon>
        <taxon>Basidiomycota</taxon>
        <taxon>Agaricomycotina</taxon>
        <taxon>Agaricomycetes</taxon>
        <taxon>Agaricomycetidae</taxon>
        <taxon>Agaricales</taxon>
        <taxon>Marasmiineae</taxon>
        <taxon>Omphalotaceae</taxon>
        <taxon>Lentinula</taxon>
    </lineage>
</organism>
<dbReference type="AlphaFoldDB" id="A0AA38UAW1"/>
<accession>A0AA38UAW1</accession>
<feature type="non-terminal residue" evidence="1">
    <location>
        <position position="465"/>
    </location>
</feature>
<sequence length="465" mass="51054">MAAVFEPFDTPMLDYQSDMDVQMHPNSDSWFHEEANMEAEDTYPLTRTSSGDLVDVEIEMENYLEEDLRNPEYEMVDEAEVEAASHSVPTEYEDVVVMDASHQPSSLQELASETIPPAEIPSDSHTQLEEEAISSTTDPVISALADASTGTDMPPSEFASEDTVLVDGALVPDIPVPTSVHEEGLHLEPSSTQIVLEDLSTHVEEFVSEEEHVPGPTLDSAVVYNEGDNEDLALASAAIPTAEEDVTGPVAADASSQVEEDVVGPTQVDANAFEQSEFAVQATDVSVERPSEYAENEEENQVQLPENDPHEISEGVYIDPPPAVILSFAFVEHADVCLFNQPSQSDPSSSKTIMSVCLSDQPTLYYEPLSSVFDALRRDPEVSTLADLSQGELILDAFDLELSISEDNVFAREISLHDLNVLHDGLDFTGSLRLRLQLVNSRFITRYRMLQEQVSRLSLNDAGEE</sequence>
<evidence type="ECO:0000313" key="1">
    <source>
        <dbReference type="EMBL" id="KAJ3835904.1"/>
    </source>
</evidence>
<comment type="caution">
    <text evidence="1">The sequence shown here is derived from an EMBL/GenBank/DDBJ whole genome shotgun (WGS) entry which is preliminary data.</text>
</comment>
<protein>
    <submittedName>
        <fullName evidence="1">Uncharacterized protein</fullName>
    </submittedName>
</protein>
<dbReference type="Pfam" id="PF10336">
    <property type="entry name" value="DUF2420"/>
    <property type="match status" value="1"/>
</dbReference>
<dbReference type="Proteomes" id="UP001163846">
    <property type="component" value="Unassembled WGS sequence"/>
</dbReference>
<dbReference type="InterPro" id="IPR018822">
    <property type="entry name" value="UPF0646"/>
</dbReference>
<gene>
    <name evidence="1" type="ORF">F5878DRAFT_542373</name>
</gene>
<evidence type="ECO:0000313" key="2">
    <source>
        <dbReference type="Proteomes" id="UP001163846"/>
    </source>
</evidence>